<dbReference type="InterPro" id="IPR027267">
    <property type="entry name" value="AH/BAR_dom_sf"/>
</dbReference>
<dbReference type="Pfam" id="PF16746">
    <property type="entry name" value="BAR_3"/>
    <property type="match status" value="1"/>
</dbReference>
<sequence length="124" mass="14087">MGQPTLEFSDYFLDSTDFRERIKHHEIELNRTNKFINELIKEGTMLITELKNLSNAVQKFSQYLKVFQFECIGDVETDDEVNIGPMRPGQGEKGSKAKNLGRNLERNQAMRGGQSSSGCAGWIL</sequence>
<proteinExistence type="predicted"/>
<feature type="domain" description="BAR" evidence="1">
    <location>
        <begin position="6"/>
        <end position="80"/>
    </location>
</feature>
<dbReference type="Ensembl" id="ENSSTUT00000018473.1">
    <property type="protein sequence ID" value="ENSSTUP00000017540.1"/>
    <property type="gene ID" value="ENSSTUG00000007931.1"/>
</dbReference>
<dbReference type="InterPro" id="IPR004148">
    <property type="entry name" value="BAR_dom"/>
</dbReference>
<protein>
    <recommendedName>
        <fullName evidence="1">BAR domain-containing protein</fullName>
    </recommendedName>
</protein>
<reference evidence="2" key="1">
    <citation type="submission" date="2025-08" db="UniProtKB">
        <authorList>
            <consortium name="Ensembl"/>
        </authorList>
    </citation>
    <scope>IDENTIFICATION</scope>
</reference>
<dbReference type="SUPFAM" id="SSF103657">
    <property type="entry name" value="BAR/IMD domain-like"/>
    <property type="match status" value="1"/>
</dbReference>
<accession>A0A673X015</accession>
<dbReference type="GO" id="GO:0005096">
    <property type="term" value="F:GTPase activator activity"/>
    <property type="evidence" value="ECO:0007669"/>
    <property type="project" value="InterPro"/>
</dbReference>
<dbReference type="InterPro" id="IPR047234">
    <property type="entry name" value="GRAF_fam"/>
</dbReference>
<evidence type="ECO:0000313" key="2">
    <source>
        <dbReference type="Ensembl" id="ENSSTUP00000017540.1"/>
    </source>
</evidence>
<dbReference type="Gene3D" id="1.20.1270.60">
    <property type="entry name" value="Arfaptin homology (AH) domain/BAR domain"/>
    <property type="match status" value="1"/>
</dbReference>
<dbReference type="AlphaFoldDB" id="A0A673X015"/>
<dbReference type="GeneTree" id="ENSGT00940000155492"/>
<keyword evidence="3" id="KW-1185">Reference proteome</keyword>
<dbReference type="PANTHER" id="PTHR12552:SF3">
    <property type="entry name" value="RHO GTPASE-ACTIVATING PROTEIN 42"/>
    <property type="match status" value="1"/>
</dbReference>
<organism evidence="2 3">
    <name type="scientific">Salmo trutta</name>
    <name type="common">Brown trout</name>
    <dbReference type="NCBI Taxonomy" id="8032"/>
    <lineage>
        <taxon>Eukaryota</taxon>
        <taxon>Metazoa</taxon>
        <taxon>Chordata</taxon>
        <taxon>Craniata</taxon>
        <taxon>Vertebrata</taxon>
        <taxon>Euteleostomi</taxon>
        <taxon>Actinopterygii</taxon>
        <taxon>Neopterygii</taxon>
        <taxon>Teleostei</taxon>
        <taxon>Protacanthopterygii</taxon>
        <taxon>Salmoniformes</taxon>
        <taxon>Salmonidae</taxon>
        <taxon>Salmoninae</taxon>
        <taxon>Salmo</taxon>
    </lineage>
</organism>
<evidence type="ECO:0000313" key="3">
    <source>
        <dbReference type="Proteomes" id="UP000472277"/>
    </source>
</evidence>
<dbReference type="InParanoid" id="A0A673X015"/>
<dbReference type="OMA" id="IHAHERE"/>
<reference evidence="2" key="2">
    <citation type="submission" date="2025-09" db="UniProtKB">
        <authorList>
            <consortium name="Ensembl"/>
        </authorList>
    </citation>
    <scope>IDENTIFICATION</scope>
</reference>
<name>A0A673X015_SALTR</name>
<dbReference type="PANTHER" id="PTHR12552">
    <property type="entry name" value="OLIGOPHRENIN 1"/>
    <property type="match status" value="1"/>
</dbReference>
<dbReference type="GO" id="GO:0005737">
    <property type="term" value="C:cytoplasm"/>
    <property type="evidence" value="ECO:0007669"/>
    <property type="project" value="InterPro"/>
</dbReference>
<dbReference type="Proteomes" id="UP000472277">
    <property type="component" value="Chromosome 13"/>
</dbReference>
<evidence type="ECO:0000259" key="1">
    <source>
        <dbReference type="Pfam" id="PF16746"/>
    </source>
</evidence>